<dbReference type="Pfam" id="PF02517">
    <property type="entry name" value="Rce1-like"/>
    <property type="match status" value="1"/>
</dbReference>
<accession>A0A6B0YVR7</accession>
<protein>
    <submittedName>
        <fullName evidence="3">CPBP family intramembrane metalloprotease</fullName>
    </submittedName>
</protein>
<feature type="transmembrane region" description="Helical" evidence="1">
    <location>
        <begin position="154"/>
        <end position="172"/>
    </location>
</feature>
<dbReference type="GO" id="GO:0008237">
    <property type="term" value="F:metallopeptidase activity"/>
    <property type="evidence" value="ECO:0007669"/>
    <property type="project" value="UniProtKB-KW"/>
</dbReference>
<dbReference type="InterPro" id="IPR003675">
    <property type="entry name" value="Rce1/LyrA-like_dom"/>
</dbReference>
<dbReference type="GO" id="GO:0004175">
    <property type="term" value="F:endopeptidase activity"/>
    <property type="evidence" value="ECO:0007669"/>
    <property type="project" value="UniProtKB-ARBA"/>
</dbReference>
<dbReference type="GO" id="GO:0006508">
    <property type="term" value="P:proteolysis"/>
    <property type="evidence" value="ECO:0007669"/>
    <property type="project" value="UniProtKB-KW"/>
</dbReference>
<comment type="caution">
    <text evidence="3">The sequence shown here is derived from an EMBL/GenBank/DDBJ whole genome shotgun (WGS) entry which is preliminary data.</text>
</comment>
<evidence type="ECO:0000313" key="3">
    <source>
        <dbReference type="EMBL" id="MXY95160.1"/>
    </source>
</evidence>
<feature type="transmembrane region" description="Helical" evidence="1">
    <location>
        <begin position="6"/>
        <end position="27"/>
    </location>
</feature>
<dbReference type="AlphaFoldDB" id="A0A6B0YVR7"/>
<feature type="transmembrane region" description="Helical" evidence="1">
    <location>
        <begin position="179"/>
        <end position="197"/>
    </location>
</feature>
<dbReference type="EMBL" id="VXRG01000137">
    <property type="protein sequence ID" value="MXY95160.1"/>
    <property type="molecule type" value="Genomic_DNA"/>
</dbReference>
<dbReference type="GO" id="GO:0080120">
    <property type="term" value="P:CAAX-box protein maturation"/>
    <property type="evidence" value="ECO:0007669"/>
    <property type="project" value="UniProtKB-ARBA"/>
</dbReference>
<keyword evidence="1" id="KW-1133">Transmembrane helix</keyword>
<feature type="transmembrane region" description="Helical" evidence="1">
    <location>
        <begin position="80"/>
        <end position="102"/>
    </location>
</feature>
<keyword evidence="1" id="KW-0812">Transmembrane</keyword>
<reference evidence="3" key="1">
    <citation type="submission" date="2019-09" db="EMBL/GenBank/DDBJ databases">
        <title>Characterisation of the sponge microbiome using genome-centric metagenomics.</title>
        <authorList>
            <person name="Engelberts J.P."/>
            <person name="Robbins S.J."/>
            <person name="De Goeij J.M."/>
            <person name="Aranda M."/>
            <person name="Bell S.C."/>
            <person name="Webster N.S."/>
        </authorList>
    </citation>
    <scope>NUCLEOTIDE SEQUENCE</scope>
    <source>
        <strain evidence="3">SB0664_bin_27</strain>
    </source>
</reference>
<evidence type="ECO:0000256" key="1">
    <source>
        <dbReference type="SAM" id="Phobius"/>
    </source>
</evidence>
<feature type="transmembrane region" description="Helical" evidence="1">
    <location>
        <begin position="128"/>
        <end position="148"/>
    </location>
</feature>
<keyword evidence="3" id="KW-0645">Protease</keyword>
<name>A0A6B0YVR7_9CHLR</name>
<keyword evidence="3" id="KW-0378">Hydrolase</keyword>
<organism evidence="3">
    <name type="scientific">Caldilineaceae bacterium SB0664_bin_27</name>
    <dbReference type="NCBI Taxonomy" id="2605260"/>
    <lineage>
        <taxon>Bacteria</taxon>
        <taxon>Bacillati</taxon>
        <taxon>Chloroflexota</taxon>
        <taxon>Caldilineae</taxon>
        <taxon>Caldilineales</taxon>
        <taxon>Caldilineaceae</taxon>
    </lineage>
</organism>
<keyword evidence="3" id="KW-0482">Metalloprotease</keyword>
<keyword evidence="1" id="KW-0472">Membrane</keyword>
<proteinExistence type="predicted"/>
<gene>
    <name evidence="3" type="ORF">F4Y42_17095</name>
</gene>
<feature type="domain" description="CAAX prenyl protease 2/Lysostaphin resistance protein A-like" evidence="2">
    <location>
        <begin position="128"/>
        <end position="213"/>
    </location>
</feature>
<feature type="transmembrane region" description="Helical" evidence="1">
    <location>
        <begin position="39"/>
        <end position="60"/>
    </location>
</feature>
<sequence>MDWRYALFAILTLLITAVVGYGAYKTARLLRFWQPQENLLLLPAENALRAVVLVICLLLGRGSGLPPETLGWQFPNAGSQIVTGALAGLAIALTFAGMGRIVTRYSDTRFYRSILELVVPRNRREAGLLPFALLLSVLFEEVLFRSLLIGGLSPLLPTAWLIIGFSAIFGLLHSPQGTWGIVGAGTAGAIFGLMFVWHQSLLTPLVAHFVANGVQIWLASLEFDPSSEA</sequence>
<evidence type="ECO:0000259" key="2">
    <source>
        <dbReference type="Pfam" id="PF02517"/>
    </source>
</evidence>